<comment type="caution">
    <text evidence="2">The sequence shown here is derived from an EMBL/GenBank/DDBJ whole genome shotgun (WGS) entry which is preliminary data.</text>
</comment>
<dbReference type="GO" id="GO:0016853">
    <property type="term" value="F:isomerase activity"/>
    <property type="evidence" value="ECO:0007669"/>
    <property type="project" value="UniProtKB-KW"/>
</dbReference>
<dbReference type="AlphaFoldDB" id="A0A318JTT1"/>
<gene>
    <name evidence="2" type="ORF">DFR70_111266</name>
</gene>
<dbReference type="OrthoDB" id="459617at2"/>
<proteinExistence type="predicted"/>
<dbReference type="Proteomes" id="UP000247569">
    <property type="component" value="Unassembled WGS sequence"/>
</dbReference>
<keyword evidence="3" id="KW-1185">Reference proteome</keyword>
<protein>
    <submittedName>
        <fullName evidence="2">Steroid delta-isomerase</fullName>
    </submittedName>
</protein>
<keyword evidence="2" id="KW-0413">Isomerase</keyword>
<organism evidence="2 3">
    <name type="scientific">Nocardia tenerifensis</name>
    <dbReference type="NCBI Taxonomy" id="228006"/>
    <lineage>
        <taxon>Bacteria</taxon>
        <taxon>Bacillati</taxon>
        <taxon>Actinomycetota</taxon>
        <taxon>Actinomycetes</taxon>
        <taxon>Mycobacteriales</taxon>
        <taxon>Nocardiaceae</taxon>
        <taxon>Nocardia</taxon>
    </lineage>
</organism>
<dbReference type="SUPFAM" id="SSF54427">
    <property type="entry name" value="NTF2-like"/>
    <property type="match status" value="1"/>
</dbReference>
<evidence type="ECO:0000259" key="1">
    <source>
        <dbReference type="Pfam" id="PF12680"/>
    </source>
</evidence>
<evidence type="ECO:0000313" key="2">
    <source>
        <dbReference type="EMBL" id="PXX59879.1"/>
    </source>
</evidence>
<name>A0A318JTT1_9NOCA</name>
<accession>A0A318JTT1</accession>
<dbReference type="RefSeq" id="WP_040732763.1">
    <property type="nucleotide sequence ID" value="NZ_QJKF01000011.1"/>
</dbReference>
<dbReference type="InterPro" id="IPR037401">
    <property type="entry name" value="SnoaL-like"/>
</dbReference>
<dbReference type="Gene3D" id="3.10.450.50">
    <property type="match status" value="1"/>
</dbReference>
<reference evidence="2 3" key="1">
    <citation type="submission" date="2018-05" db="EMBL/GenBank/DDBJ databases">
        <title>Genomic Encyclopedia of Type Strains, Phase IV (KMG-IV): sequencing the most valuable type-strain genomes for metagenomic binning, comparative biology and taxonomic classification.</title>
        <authorList>
            <person name="Goeker M."/>
        </authorList>
    </citation>
    <scope>NUCLEOTIDE SEQUENCE [LARGE SCALE GENOMIC DNA]</scope>
    <source>
        <strain evidence="2 3">DSM 44704</strain>
    </source>
</reference>
<dbReference type="Pfam" id="PF12680">
    <property type="entry name" value="SnoaL_2"/>
    <property type="match status" value="1"/>
</dbReference>
<evidence type="ECO:0000313" key="3">
    <source>
        <dbReference type="Proteomes" id="UP000247569"/>
    </source>
</evidence>
<dbReference type="EMBL" id="QJKF01000011">
    <property type="protein sequence ID" value="PXX59879.1"/>
    <property type="molecule type" value="Genomic_DNA"/>
</dbReference>
<dbReference type="InterPro" id="IPR032710">
    <property type="entry name" value="NTF2-like_dom_sf"/>
</dbReference>
<sequence>MTKQIRDVVEQYVKLVGSGPTEAVVELYAPDATVEDPVGTPVRHGHAAIREFYDVLAALDRETELRPETVRIAGNEAAFMFTVVTRVAGQRFTLTPIDVMEFDDTGKITRMRAFWSQEDMVVEPE</sequence>
<feature type="domain" description="SnoaL-like" evidence="1">
    <location>
        <begin position="9"/>
        <end position="111"/>
    </location>
</feature>